<evidence type="ECO:0000259" key="7">
    <source>
        <dbReference type="PROSITE" id="PS50811"/>
    </source>
</evidence>
<evidence type="ECO:0000256" key="1">
    <source>
        <dbReference type="ARBA" id="ARBA00004123"/>
    </source>
</evidence>
<feature type="domain" description="WRKY" evidence="7">
    <location>
        <begin position="114"/>
        <end position="177"/>
    </location>
</feature>
<dbReference type="PANTHER" id="PTHR32096">
    <property type="entry name" value="WRKY TRANSCRIPTION FACTOR 30-RELATED-RELATED"/>
    <property type="match status" value="1"/>
</dbReference>
<evidence type="ECO:0000256" key="4">
    <source>
        <dbReference type="ARBA" id="ARBA00023163"/>
    </source>
</evidence>
<gene>
    <name evidence="8" type="ORF">DH2020_048088</name>
</gene>
<dbReference type="Gene3D" id="2.20.25.80">
    <property type="entry name" value="WRKY domain"/>
    <property type="match status" value="1"/>
</dbReference>
<evidence type="ECO:0000256" key="6">
    <source>
        <dbReference type="SAM" id="MobiDB-lite"/>
    </source>
</evidence>
<dbReference type="SUPFAM" id="SSF118290">
    <property type="entry name" value="WRKY DNA-binding domain"/>
    <property type="match status" value="1"/>
</dbReference>
<accession>A0ABR0U717</accession>
<keyword evidence="5" id="KW-0539">Nucleus</keyword>
<evidence type="ECO:0000256" key="5">
    <source>
        <dbReference type="ARBA" id="ARBA00023242"/>
    </source>
</evidence>
<keyword evidence="4" id="KW-0804">Transcription</keyword>
<keyword evidence="9" id="KW-1185">Reference proteome</keyword>
<keyword evidence="2" id="KW-0805">Transcription regulation</keyword>
<evidence type="ECO:0000256" key="3">
    <source>
        <dbReference type="ARBA" id="ARBA00023125"/>
    </source>
</evidence>
<organism evidence="8 9">
    <name type="scientific">Rehmannia glutinosa</name>
    <name type="common">Chinese foxglove</name>
    <dbReference type="NCBI Taxonomy" id="99300"/>
    <lineage>
        <taxon>Eukaryota</taxon>
        <taxon>Viridiplantae</taxon>
        <taxon>Streptophyta</taxon>
        <taxon>Embryophyta</taxon>
        <taxon>Tracheophyta</taxon>
        <taxon>Spermatophyta</taxon>
        <taxon>Magnoliopsida</taxon>
        <taxon>eudicotyledons</taxon>
        <taxon>Gunneridae</taxon>
        <taxon>Pentapetalae</taxon>
        <taxon>asterids</taxon>
        <taxon>lamiids</taxon>
        <taxon>Lamiales</taxon>
        <taxon>Orobanchaceae</taxon>
        <taxon>Rehmannieae</taxon>
        <taxon>Rehmannia</taxon>
    </lineage>
</organism>
<dbReference type="PROSITE" id="PS50811">
    <property type="entry name" value="WRKY"/>
    <property type="match status" value="1"/>
</dbReference>
<comment type="caution">
    <text evidence="8">The sequence shown here is derived from an EMBL/GenBank/DDBJ whole genome shotgun (WGS) entry which is preliminary data.</text>
</comment>
<dbReference type="PANTHER" id="PTHR32096:SF146">
    <property type="entry name" value="WRKY TRANSCRIPTION FACTOR 19-RELATED"/>
    <property type="match status" value="1"/>
</dbReference>
<sequence>MASTIPTDRKTVIGELSRGREIADQLRLMLRQTGFDSNSTAASHGLLGKILDSFTRSITILSCAGGGDSDEVSQVPAKPGLKPEDSGDSCKTPAPKDRRGCYKRRKTSETWTKETPTLFEDGHAWRKYGQKVILNAKHPRNYFRCTHKFDQGCLASKQVQKIEDDPPLYKTTYHGQHTCKNLLNSNSSHHQIIIDAATQDHSSIIWSFGSRQEPDYKPNNNSLVIESPEIKQENKEEYQIKSSPSDDQDYFVSSAFDTCSHHMGGFSSAGSDHGGDVISPDVYSCTASTHSLDMDMMVDSVFDDFLEFRSLS</sequence>
<evidence type="ECO:0000313" key="9">
    <source>
        <dbReference type="Proteomes" id="UP001318860"/>
    </source>
</evidence>
<dbReference type="InterPro" id="IPR036576">
    <property type="entry name" value="WRKY_dom_sf"/>
</dbReference>
<dbReference type="Proteomes" id="UP001318860">
    <property type="component" value="Unassembled WGS sequence"/>
</dbReference>
<dbReference type="Pfam" id="PF03106">
    <property type="entry name" value="WRKY"/>
    <property type="match status" value="1"/>
</dbReference>
<feature type="region of interest" description="Disordered" evidence="6">
    <location>
        <begin position="66"/>
        <end position="107"/>
    </location>
</feature>
<reference evidence="8 9" key="1">
    <citation type="journal article" date="2021" name="Comput. Struct. Biotechnol. J.">
        <title>De novo genome assembly of the potent medicinal plant Rehmannia glutinosa using nanopore technology.</title>
        <authorList>
            <person name="Ma L."/>
            <person name="Dong C."/>
            <person name="Song C."/>
            <person name="Wang X."/>
            <person name="Zheng X."/>
            <person name="Niu Y."/>
            <person name="Chen S."/>
            <person name="Feng W."/>
        </authorList>
    </citation>
    <scope>NUCLEOTIDE SEQUENCE [LARGE SCALE GENOMIC DNA]</scope>
    <source>
        <strain evidence="8">DH-2019</strain>
    </source>
</reference>
<proteinExistence type="predicted"/>
<name>A0ABR0U717_REHGL</name>
<dbReference type="EMBL" id="JABTTQ020003345">
    <property type="protein sequence ID" value="KAK6118187.1"/>
    <property type="molecule type" value="Genomic_DNA"/>
</dbReference>
<evidence type="ECO:0000256" key="2">
    <source>
        <dbReference type="ARBA" id="ARBA00023015"/>
    </source>
</evidence>
<dbReference type="InterPro" id="IPR044810">
    <property type="entry name" value="WRKY_plant"/>
</dbReference>
<dbReference type="InterPro" id="IPR003657">
    <property type="entry name" value="WRKY_dom"/>
</dbReference>
<dbReference type="SMART" id="SM00774">
    <property type="entry name" value="WRKY"/>
    <property type="match status" value="1"/>
</dbReference>
<protein>
    <recommendedName>
        <fullName evidence="7">WRKY domain-containing protein</fullName>
    </recommendedName>
</protein>
<comment type="subcellular location">
    <subcellularLocation>
        <location evidence="1">Nucleus</location>
    </subcellularLocation>
</comment>
<evidence type="ECO:0000313" key="8">
    <source>
        <dbReference type="EMBL" id="KAK6118187.1"/>
    </source>
</evidence>
<keyword evidence="3" id="KW-0238">DNA-binding</keyword>